<sequence length="129" mass="13907">MEPSRGAQNAVFRAYRYGPEHMSWLRRERDGRAHLRRRHRSRSSLVLRLRYADIREDGPCLSPHQFGGSSVGLPVGAGECHEGAGPWASWCGGSPTPRAPGCAAAVQGLRRVSAGGVPSGSSTLRSELT</sequence>
<dbReference type="Proteomes" id="UP000305778">
    <property type="component" value="Unassembled WGS sequence"/>
</dbReference>
<comment type="caution">
    <text evidence="1">The sequence shown here is derived from an EMBL/GenBank/DDBJ whole genome shotgun (WGS) entry which is preliminary data.</text>
</comment>
<protein>
    <submittedName>
        <fullName evidence="1">Uncharacterized protein</fullName>
    </submittedName>
</protein>
<reference evidence="1 2" key="1">
    <citation type="submission" date="2019-04" db="EMBL/GenBank/DDBJ databases">
        <title>Streptomyces oryziradicis sp. nov., a novel actinomycete isolated from rhizosphere soil of rice (Oryza sativa L.).</title>
        <authorList>
            <person name="Li C."/>
        </authorList>
    </citation>
    <scope>NUCLEOTIDE SEQUENCE [LARGE SCALE GENOMIC DNA]</scope>
    <source>
        <strain evidence="1 2">NEAU-C40</strain>
    </source>
</reference>
<organism evidence="1 2">
    <name type="scientific">Actinacidiphila oryziradicis</name>
    <dbReference type="NCBI Taxonomy" id="2571141"/>
    <lineage>
        <taxon>Bacteria</taxon>
        <taxon>Bacillati</taxon>
        <taxon>Actinomycetota</taxon>
        <taxon>Actinomycetes</taxon>
        <taxon>Kitasatosporales</taxon>
        <taxon>Streptomycetaceae</taxon>
        <taxon>Actinacidiphila</taxon>
    </lineage>
</organism>
<evidence type="ECO:0000313" key="2">
    <source>
        <dbReference type="Proteomes" id="UP000305778"/>
    </source>
</evidence>
<accession>A0A4U0S0B8</accession>
<name>A0A4U0S0B8_9ACTN</name>
<dbReference type="OrthoDB" id="264813at2"/>
<gene>
    <name evidence="1" type="ORF">FCI23_38735</name>
</gene>
<keyword evidence="2" id="KW-1185">Reference proteome</keyword>
<dbReference type="EMBL" id="SUMC01000063">
    <property type="protein sequence ID" value="TKA02184.1"/>
    <property type="molecule type" value="Genomic_DNA"/>
</dbReference>
<proteinExistence type="predicted"/>
<evidence type="ECO:0000313" key="1">
    <source>
        <dbReference type="EMBL" id="TKA02184.1"/>
    </source>
</evidence>
<dbReference type="AlphaFoldDB" id="A0A4U0S0B8"/>